<dbReference type="Proteomes" id="UP000622166">
    <property type="component" value="Unassembled WGS sequence"/>
</dbReference>
<evidence type="ECO:0008006" key="4">
    <source>
        <dbReference type="Google" id="ProtNLM"/>
    </source>
</evidence>
<dbReference type="AlphaFoldDB" id="A0A918Q8U6"/>
<gene>
    <name evidence="2" type="ORF">GCM10010365_67820</name>
</gene>
<dbReference type="PANTHER" id="PTHR42305:SF1">
    <property type="entry name" value="MEMBRANE PROTEIN RV1733C-RELATED"/>
    <property type="match status" value="1"/>
</dbReference>
<reference evidence="2" key="2">
    <citation type="submission" date="2020-09" db="EMBL/GenBank/DDBJ databases">
        <authorList>
            <person name="Sun Q."/>
            <person name="Ohkuma M."/>
        </authorList>
    </citation>
    <scope>NUCLEOTIDE SEQUENCE</scope>
    <source>
        <strain evidence="2">JCM 4815</strain>
    </source>
</reference>
<comment type="caution">
    <text evidence="2">The sequence shown here is derived from an EMBL/GenBank/DDBJ whole genome shotgun (WGS) entry which is preliminary data.</text>
</comment>
<dbReference type="EMBL" id="BMVW01000020">
    <property type="protein sequence ID" value="GGZ37523.1"/>
    <property type="molecule type" value="Genomic_DNA"/>
</dbReference>
<name>A0A918Q8U6_9ACTN</name>
<protein>
    <recommendedName>
        <fullName evidence="4">Integral membrane protein</fullName>
    </recommendedName>
</protein>
<keyword evidence="1" id="KW-1133">Transmembrane helix</keyword>
<feature type="transmembrane region" description="Helical" evidence="1">
    <location>
        <begin position="27"/>
        <end position="51"/>
    </location>
</feature>
<evidence type="ECO:0000313" key="2">
    <source>
        <dbReference type="EMBL" id="GGZ37523.1"/>
    </source>
</evidence>
<dbReference type="PANTHER" id="PTHR42305">
    <property type="entry name" value="MEMBRANE PROTEIN RV1733C-RELATED"/>
    <property type="match status" value="1"/>
</dbReference>
<evidence type="ECO:0000313" key="3">
    <source>
        <dbReference type="Proteomes" id="UP000622166"/>
    </source>
</evidence>
<evidence type="ECO:0000256" key="1">
    <source>
        <dbReference type="SAM" id="Phobius"/>
    </source>
</evidence>
<accession>A0A918Q8U6</accession>
<keyword evidence="1" id="KW-0812">Transmembrane</keyword>
<dbReference type="InterPro" id="IPR039708">
    <property type="entry name" value="MT1774/Rv1733c-like"/>
</dbReference>
<keyword evidence="1" id="KW-0472">Membrane</keyword>
<organism evidence="2 3">
    <name type="scientific">Streptomyces poonensis</name>
    <dbReference type="NCBI Taxonomy" id="68255"/>
    <lineage>
        <taxon>Bacteria</taxon>
        <taxon>Bacillati</taxon>
        <taxon>Actinomycetota</taxon>
        <taxon>Actinomycetes</taxon>
        <taxon>Kitasatosporales</taxon>
        <taxon>Streptomycetaceae</taxon>
        <taxon>Streptomyces</taxon>
    </lineage>
</organism>
<sequence length="196" mass="21094">MLMLSPLRGWRWRPNPLRRRSDVMEAWTTLVVTVLLVVGTPLAGLVAGWWAHTDAQARVTAERAALRRVSAVVLTDAPAAVPSANGGSQPVFRVQARWTEPAAGTVTGPARVPAGTRAGDLAEVWLDGRGRSVGPPATGAVVWQHTLAMGACAAGGAAVAVLAGHLVVRRVALRHRMEEWDREWARTGPEWARRWA</sequence>
<keyword evidence="3" id="KW-1185">Reference proteome</keyword>
<proteinExistence type="predicted"/>
<reference evidence="2" key="1">
    <citation type="journal article" date="2014" name="Int. J. Syst. Evol. Microbiol.">
        <title>Complete genome sequence of Corynebacterium casei LMG S-19264T (=DSM 44701T), isolated from a smear-ripened cheese.</title>
        <authorList>
            <consortium name="US DOE Joint Genome Institute (JGI-PGF)"/>
            <person name="Walter F."/>
            <person name="Albersmeier A."/>
            <person name="Kalinowski J."/>
            <person name="Ruckert C."/>
        </authorList>
    </citation>
    <scope>NUCLEOTIDE SEQUENCE</scope>
    <source>
        <strain evidence="2">JCM 4815</strain>
    </source>
</reference>
<feature type="transmembrane region" description="Helical" evidence="1">
    <location>
        <begin position="147"/>
        <end position="168"/>
    </location>
</feature>